<reference evidence="1" key="1">
    <citation type="submission" date="2023-03" db="EMBL/GenBank/DDBJ databases">
        <title>Lomoglobus Profundus gen. nov., sp. nov., a novel member of the phylum Verrucomicrobia, isolated from deep-marine sediment of South China Sea.</title>
        <authorList>
            <person name="Ahmad T."/>
            <person name="Ishaq S.E."/>
            <person name="Wang F."/>
        </authorList>
    </citation>
    <scope>NUCLEOTIDE SEQUENCE</scope>
    <source>
        <strain evidence="1">LMO-M01</strain>
    </source>
</reference>
<evidence type="ECO:0000313" key="2">
    <source>
        <dbReference type="Proteomes" id="UP001218638"/>
    </source>
</evidence>
<organism evidence="1 2">
    <name type="scientific">Synoicihabitans lomoniglobus</name>
    <dbReference type="NCBI Taxonomy" id="2909285"/>
    <lineage>
        <taxon>Bacteria</taxon>
        <taxon>Pseudomonadati</taxon>
        <taxon>Verrucomicrobiota</taxon>
        <taxon>Opitutia</taxon>
        <taxon>Opitutales</taxon>
        <taxon>Opitutaceae</taxon>
        <taxon>Synoicihabitans</taxon>
    </lineage>
</organism>
<dbReference type="RefSeq" id="WP_330929765.1">
    <property type="nucleotide sequence ID" value="NZ_CP119075.1"/>
</dbReference>
<sequence length="155" mass="17606">MHDGFKHALLNNRPTLLRRWETLLRAERVQTPMAHPDTLVHLMDWTLDQLFAEIQHPKLRRHHPKSEGLSGPGQLCVCGQNPLLTYFSTAEQAMIETLLVERANTNRLSAVERDVSLSELKSALHAIARREIDSFCAVCRGRIQQAAKDTASPRH</sequence>
<proteinExistence type="predicted"/>
<keyword evidence="2" id="KW-1185">Reference proteome</keyword>
<dbReference type="AlphaFoldDB" id="A0AAF0CGG0"/>
<name>A0AAF0CGG0_9BACT</name>
<gene>
    <name evidence="1" type="ORF">PXH66_14565</name>
</gene>
<dbReference type="Proteomes" id="UP001218638">
    <property type="component" value="Chromosome"/>
</dbReference>
<protein>
    <submittedName>
        <fullName evidence="1">Uncharacterized protein</fullName>
    </submittedName>
</protein>
<dbReference type="EMBL" id="CP119075">
    <property type="protein sequence ID" value="WED63557.1"/>
    <property type="molecule type" value="Genomic_DNA"/>
</dbReference>
<accession>A0AAF0CGG0</accession>
<dbReference type="KEGG" id="slom:PXH66_14565"/>
<evidence type="ECO:0000313" key="1">
    <source>
        <dbReference type="EMBL" id="WED63557.1"/>
    </source>
</evidence>